<feature type="transmembrane region" description="Helical" evidence="9">
    <location>
        <begin position="703"/>
        <end position="721"/>
    </location>
</feature>
<dbReference type="Pfam" id="PF03169">
    <property type="entry name" value="OPT"/>
    <property type="match status" value="1"/>
</dbReference>
<name>A0A4S4LHP0_9AGAM</name>
<evidence type="ECO:0000256" key="5">
    <source>
        <dbReference type="ARBA" id="ARBA00022856"/>
    </source>
</evidence>
<feature type="transmembrane region" description="Helical" evidence="9">
    <location>
        <begin position="549"/>
        <end position="569"/>
    </location>
</feature>
<dbReference type="NCBIfam" id="TIGR00728">
    <property type="entry name" value="OPT_sfam"/>
    <property type="match status" value="1"/>
</dbReference>
<keyword evidence="3" id="KW-0813">Transport</keyword>
<feature type="transmembrane region" description="Helical" evidence="9">
    <location>
        <begin position="181"/>
        <end position="199"/>
    </location>
</feature>
<feature type="transmembrane region" description="Helical" evidence="9">
    <location>
        <begin position="463"/>
        <end position="491"/>
    </location>
</feature>
<protein>
    <recommendedName>
        <fullName evidence="12">OPT oligopeptide transporter</fullName>
    </recommendedName>
</protein>
<comment type="similarity">
    <text evidence="2">Belongs to the oligopeptide OPT transporter family.</text>
</comment>
<dbReference type="AlphaFoldDB" id="A0A4S4LHP0"/>
<keyword evidence="7 9" id="KW-1133">Transmembrane helix</keyword>
<evidence type="ECO:0000256" key="9">
    <source>
        <dbReference type="SAM" id="Phobius"/>
    </source>
</evidence>
<keyword evidence="11" id="KW-1185">Reference proteome</keyword>
<feature type="transmembrane region" description="Helical" evidence="9">
    <location>
        <begin position="260"/>
        <end position="278"/>
    </location>
</feature>
<dbReference type="InterPro" id="IPR004813">
    <property type="entry name" value="OPT"/>
</dbReference>
<keyword evidence="8 9" id="KW-0472">Membrane</keyword>
<accession>A0A4S4LHP0</accession>
<sequence length="843" mass="95056">MFQKLYATHSPLGFPLSTTSAMENKSVSPSYFPTLIRRRVNPDVPEDVDVQEALLHLNDPNWELGSSEASSLSGDSFELDHKHKFASDLHIMPSLGSPTEYDTESRADSTYEQSTERLRIHSSDTFEYEDESPYAEVRAAVANTDDPTMPVNTFRMWFIGILFTILISGLNQFFSMRYPSVFISGLVAQLLALPVGKAFERFLPTTRFNTFGYVWSLNPGPFNVKEHTVITVMANVVAGGVYATDIIATQQIYFNQNWGVGYQIMLCLSSQLIGYSFAGLVRQFLVWPSAMLWPGALVNTALFNTLHKTYGRSETKHMTRERFFLCAMLGSFVWYWFPGYIFTALSIFNWVCWIAPNNIVVNQLFGYSTGLGMGFLTFDWSMISYIASPLVVPWWAQVNTIVAFFIVFWIITPILYYKNVFFAKFLPMSSSAAFDNTGAEYDATLIIQNGTFSAEAYQAYSPAFIPITLAMAYGISFASMTGVCVHTFLWYRHDIVRQFRRSLKDQRDVHSRMMSVYPEVPHYWYLGLALIAFVFAVITIEVFDTKLPVWALVLALIIAIVFLVPVGMIQAITNQTVALQVLAELIVGYALPGRPVAMMIFKTFSFISLTQAVAFLGDLKLGHYMKIPPRTMFAAQCTATVISVFVVVGTQIWMFGNIPDLCSPEQADHFICPSTSVFATSALLWGGIGPQRLFSSNGLYNPILWFFLIGAVLPIPFYFLARRYPLSAWRFVNVPVIFAGISMLPPATGINYSAWFTMGAVFQFFMRRFHFRWWMRYNYILSAALDSGVAISLIVIFFSLQLPKGGVEIVWWGNTVWQNTLDTLGAPFSVLPPGETFGPTTWS</sequence>
<dbReference type="GO" id="GO:0016020">
    <property type="term" value="C:membrane"/>
    <property type="evidence" value="ECO:0007669"/>
    <property type="project" value="UniProtKB-SubCell"/>
</dbReference>
<evidence type="ECO:0000313" key="10">
    <source>
        <dbReference type="EMBL" id="THH11419.1"/>
    </source>
</evidence>
<keyword evidence="6" id="KW-0653">Protein transport</keyword>
<evidence type="ECO:0000256" key="4">
    <source>
        <dbReference type="ARBA" id="ARBA00022692"/>
    </source>
</evidence>
<evidence type="ECO:0000256" key="1">
    <source>
        <dbReference type="ARBA" id="ARBA00004141"/>
    </source>
</evidence>
<evidence type="ECO:0000256" key="6">
    <source>
        <dbReference type="ARBA" id="ARBA00022927"/>
    </source>
</evidence>
<organism evidence="10 11">
    <name type="scientific">Phellinidium pouzarii</name>
    <dbReference type="NCBI Taxonomy" id="167371"/>
    <lineage>
        <taxon>Eukaryota</taxon>
        <taxon>Fungi</taxon>
        <taxon>Dikarya</taxon>
        <taxon>Basidiomycota</taxon>
        <taxon>Agaricomycotina</taxon>
        <taxon>Agaricomycetes</taxon>
        <taxon>Hymenochaetales</taxon>
        <taxon>Hymenochaetaceae</taxon>
        <taxon>Phellinidium</taxon>
    </lineage>
</organism>
<feature type="transmembrane region" description="Helical" evidence="9">
    <location>
        <begin position="523"/>
        <end position="543"/>
    </location>
</feature>
<feature type="transmembrane region" description="Helical" evidence="9">
    <location>
        <begin position="154"/>
        <end position="174"/>
    </location>
</feature>
<gene>
    <name evidence="10" type="ORF">EW145_g669</name>
</gene>
<feature type="transmembrane region" description="Helical" evidence="9">
    <location>
        <begin position="778"/>
        <end position="800"/>
    </location>
</feature>
<dbReference type="PANTHER" id="PTHR22601">
    <property type="entry name" value="ISP4 LIKE PROTEIN"/>
    <property type="match status" value="1"/>
</dbReference>
<feature type="transmembrane region" description="Helical" evidence="9">
    <location>
        <begin position="365"/>
        <end position="387"/>
    </location>
</feature>
<dbReference type="GO" id="GO:0035673">
    <property type="term" value="F:oligopeptide transmembrane transporter activity"/>
    <property type="evidence" value="ECO:0007669"/>
    <property type="project" value="InterPro"/>
</dbReference>
<dbReference type="OrthoDB" id="9986677at2759"/>
<dbReference type="NCBIfam" id="TIGR00727">
    <property type="entry name" value="ISP4_OPT"/>
    <property type="match status" value="1"/>
</dbReference>
<dbReference type="GO" id="GO:0015031">
    <property type="term" value="P:protein transport"/>
    <property type="evidence" value="ECO:0007669"/>
    <property type="project" value="UniProtKB-KW"/>
</dbReference>
<comment type="subcellular location">
    <subcellularLocation>
        <location evidence="1">Membrane</location>
        <topology evidence="1">Multi-pass membrane protein</topology>
    </subcellularLocation>
</comment>
<evidence type="ECO:0000256" key="2">
    <source>
        <dbReference type="ARBA" id="ARBA00008807"/>
    </source>
</evidence>
<evidence type="ECO:0000256" key="8">
    <source>
        <dbReference type="ARBA" id="ARBA00023136"/>
    </source>
</evidence>
<keyword evidence="5" id="KW-0571">Peptide transport</keyword>
<evidence type="ECO:0008006" key="12">
    <source>
        <dbReference type="Google" id="ProtNLM"/>
    </source>
</evidence>
<feature type="transmembrane region" description="Helical" evidence="9">
    <location>
        <begin position="394"/>
        <end position="417"/>
    </location>
</feature>
<proteinExistence type="inferred from homology"/>
<dbReference type="Proteomes" id="UP000308199">
    <property type="component" value="Unassembled WGS sequence"/>
</dbReference>
<reference evidence="10 11" key="1">
    <citation type="submission" date="2019-02" db="EMBL/GenBank/DDBJ databases">
        <title>Genome sequencing of the rare red list fungi Phellinidium pouzarii.</title>
        <authorList>
            <person name="Buettner E."/>
            <person name="Kellner H."/>
        </authorList>
    </citation>
    <scope>NUCLEOTIDE SEQUENCE [LARGE SCALE GENOMIC DNA]</scope>
    <source>
        <strain evidence="10 11">DSM 108285</strain>
    </source>
</reference>
<feature type="transmembrane region" description="Helical" evidence="9">
    <location>
        <begin position="631"/>
        <end position="654"/>
    </location>
</feature>
<evidence type="ECO:0000256" key="3">
    <source>
        <dbReference type="ARBA" id="ARBA00022448"/>
    </source>
</evidence>
<evidence type="ECO:0000313" key="11">
    <source>
        <dbReference type="Proteomes" id="UP000308199"/>
    </source>
</evidence>
<comment type="caution">
    <text evidence="10">The sequence shown here is derived from an EMBL/GenBank/DDBJ whole genome shotgun (WGS) entry which is preliminary data.</text>
</comment>
<feature type="transmembrane region" description="Helical" evidence="9">
    <location>
        <begin position="284"/>
        <end position="303"/>
    </location>
</feature>
<dbReference type="EMBL" id="SGPK01000014">
    <property type="protein sequence ID" value="THH11419.1"/>
    <property type="molecule type" value="Genomic_DNA"/>
</dbReference>
<keyword evidence="4 9" id="KW-0812">Transmembrane</keyword>
<feature type="transmembrane region" description="Helical" evidence="9">
    <location>
        <begin position="323"/>
        <end position="345"/>
    </location>
</feature>
<evidence type="ECO:0000256" key="7">
    <source>
        <dbReference type="ARBA" id="ARBA00022989"/>
    </source>
</evidence>
<dbReference type="InterPro" id="IPR004648">
    <property type="entry name" value="Oligpept_transpt"/>
</dbReference>